<keyword evidence="1" id="KW-1133">Transmembrane helix</keyword>
<proteinExistence type="predicted"/>
<dbReference type="AlphaFoldDB" id="A0A0F8WZV5"/>
<dbReference type="EMBL" id="LAZR01066192">
    <property type="protein sequence ID" value="KKK54060.1"/>
    <property type="molecule type" value="Genomic_DNA"/>
</dbReference>
<name>A0A0F8WZV5_9ZZZZ</name>
<sequence length="180" mass="20634">MLAWELCWRLSHSLYSVRDSAVDGVCAIGRIGCFRRLLRSGAVGVICFNIICFGFSGCFGFFCSTFLYIIGFFSDCFRVFFGRSLLSRGFLWFRFFSVTFWYAISFFGIGFLSRSFLVLSFLLCFFFALWLSFFGLFFMVFFIDYSEIAGDRNRTCSLSARLILLALQSALPLCYAGSFV</sequence>
<evidence type="ECO:0000313" key="2">
    <source>
        <dbReference type="EMBL" id="KKK54060.1"/>
    </source>
</evidence>
<comment type="caution">
    <text evidence="2">The sequence shown here is derived from an EMBL/GenBank/DDBJ whole genome shotgun (WGS) entry which is preliminary data.</text>
</comment>
<organism evidence="2">
    <name type="scientific">marine sediment metagenome</name>
    <dbReference type="NCBI Taxonomy" id="412755"/>
    <lineage>
        <taxon>unclassified sequences</taxon>
        <taxon>metagenomes</taxon>
        <taxon>ecological metagenomes</taxon>
    </lineage>
</organism>
<feature type="transmembrane region" description="Helical" evidence="1">
    <location>
        <begin position="118"/>
        <end position="142"/>
    </location>
</feature>
<feature type="transmembrane region" description="Helical" evidence="1">
    <location>
        <begin position="42"/>
        <end position="70"/>
    </location>
</feature>
<keyword evidence="1" id="KW-0812">Transmembrane</keyword>
<feature type="transmembrane region" description="Helical" evidence="1">
    <location>
        <begin position="91"/>
        <end position="112"/>
    </location>
</feature>
<keyword evidence="1" id="KW-0472">Membrane</keyword>
<protein>
    <submittedName>
        <fullName evidence="2">Uncharacterized protein</fullName>
    </submittedName>
</protein>
<gene>
    <name evidence="2" type="ORF">LCGC14_3088550</name>
</gene>
<reference evidence="2" key="1">
    <citation type="journal article" date="2015" name="Nature">
        <title>Complex archaea that bridge the gap between prokaryotes and eukaryotes.</title>
        <authorList>
            <person name="Spang A."/>
            <person name="Saw J.H."/>
            <person name="Jorgensen S.L."/>
            <person name="Zaremba-Niedzwiedzka K."/>
            <person name="Martijn J."/>
            <person name="Lind A.E."/>
            <person name="van Eijk R."/>
            <person name="Schleper C."/>
            <person name="Guy L."/>
            <person name="Ettema T.J."/>
        </authorList>
    </citation>
    <scope>NUCLEOTIDE SEQUENCE</scope>
</reference>
<evidence type="ECO:0000256" key="1">
    <source>
        <dbReference type="SAM" id="Phobius"/>
    </source>
</evidence>
<accession>A0A0F8WZV5</accession>